<reference evidence="2" key="1">
    <citation type="journal article" date="2021" name="Antonie Van Leeuwenhoek">
        <title>Draft genome and description of Waterburya agarophytonicola gen. nov. sp. nov. (Pleurocapsales, Cyanobacteria): a seaweed symbiont.</title>
        <authorList>
            <person name="Bonthond G."/>
            <person name="Shalygin S."/>
            <person name="Bayer T."/>
            <person name="Weinberger F."/>
        </authorList>
    </citation>
    <scope>NUCLEOTIDE SEQUENCE</scope>
    <source>
        <strain evidence="2">KI4</strain>
    </source>
</reference>
<accession>A0A964FET8</accession>
<dbReference type="AlphaFoldDB" id="A0A964FET8"/>
<evidence type="ECO:0000313" key="3">
    <source>
        <dbReference type="Proteomes" id="UP000729733"/>
    </source>
</evidence>
<keyword evidence="3" id="KW-1185">Reference proteome</keyword>
<dbReference type="EMBL" id="JADWDC010000015">
    <property type="protein sequence ID" value="MCC0177025.1"/>
    <property type="molecule type" value="Genomic_DNA"/>
</dbReference>
<evidence type="ECO:0000256" key="1">
    <source>
        <dbReference type="SAM" id="SignalP"/>
    </source>
</evidence>
<feature type="signal peptide" evidence="1">
    <location>
        <begin position="1"/>
        <end position="27"/>
    </location>
</feature>
<feature type="chain" id="PRO_5037492448" evidence="1">
    <location>
        <begin position="28"/>
        <end position="119"/>
    </location>
</feature>
<protein>
    <submittedName>
        <fullName evidence="2">Serine/threonine protein kinase</fullName>
    </submittedName>
</protein>
<dbReference type="RefSeq" id="WP_229640063.1">
    <property type="nucleotide sequence ID" value="NZ_JADWDC010000015.1"/>
</dbReference>
<keyword evidence="1" id="KW-0732">Signal</keyword>
<dbReference type="Proteomes" id="UP000729733">
    <property type="component" value="Unassembled WGS sequence"/>
</dbReference>
<dbReference type="GO" id="GO:0004674">
    <property type="term" value="F:protein serine/threonine kinase activity"/>
    <property type="evidence" value="ECO:0007669"/>
    <property type="project" value="UniProtKB-KW"/>
</dbReference>
<evidence type="ECO:0000313" key="2">
    <source>
        <dbReference type="EMBL" id="MCC0177025.1"/>
    </source>
</evidence>
<keyword evidence="2" id="KW-0808">Transferase</keyword>
<organism evidence="2 3">
    <name type="scientific">Waterburya agarophytonicola KI4</name>
    <dbReference type="NCBI Taxonomy" id="2874699"/>
    <lineage>
        <taxon>Bacteria</taxon>
        <taxon>Bacillati</taxon>
        <taxon>Cyanobacteriota</taxon>
        <taxon>Cyanophyceae</taxon>
        <taxon>Pleurocapsales</taxon>
        <taxon>Hyellaceae</taxon>
        <taxon>Waterburya</taxon>
        <taxon>Waterburya agarophytonicola</taxon>
    </lineage>
</organism>
<proteinExistence type="predicted"/>
<comment type="caution">
    <text evidence="2">The sequence shown here is derived from an EMBL/GenBank/DDBJ whole genome shotgun (WGS) entry which is preliminary data.</text>
</comment>
<keyword evidence="2" id="KW-0723">Serine/threonine-protein kinase</keyword>
<gene>
    <name evidence="2" type="ORF">I4641_08550</name>
</gene>
<name>A0A964FET8_9CYAN</name>
<sequence>MSIKFAKLTTILLVGSTASIFSLPAKAEMQSLNEKFTEAYFTKAQDAFVQSNIISQLDTIFGFTGFPDQHITKDGKAIDNLYQAGTVQQSSLGERMVTRDLANPYDTSIRENPSYSAIK</sequence>
<keyword evidence="2" id="KW-0418">Kinase</keyword>